<proteinExistence type="predicted"/>
<accession>A0ABS6S200</accession>
<dbReference type="RefSeq" id="WP_218253482.1">
    <property type="nucleotide sequence ID" value="NZ_JABXWD010000365.1"/>
</dbReference>
<evidence type="ECO:0000313" key="2">
    <source>
        <dbReference type="Proteomes" id="UP001196980"/>
    </source>
</evidence>
<protein>
    <submittedName>
        <fullName evidence="1">Uncharacterized protein</fullName>
    </submittedName>
</protein>
<dbReference type="EMBL" id="JABXWD010000365">
    <property type="protein sequence ID" value="MBV6342870.1"/>
    <property type="molecule type" value="Genomic_DNA"/>
</dbReference>
<keyword evidence="2" id="KW-1185">Reference proteome</keyword>
<name>A0ABS6S200_9BACT</name>
<comment type="caution">
    <text evidence="1">The sequence shown here is derived from an EMBL/GenBank/DDBJ whole genome shotgun (WGS) entry which is preliminary data.</text>
</comment>
<reference evidence="1 2" key="1">
    <citation type="journal article" date="2020" name="J Geophys Res Biogeosci">
        <title>Magnetotaxis as an Adaptation to Enable Bacterial Shuttling of Microbial Sulfur and Sulfur Cycling Across Aquatic Oxic#Anoxic Interfaces.</title>
        <authorList>
            <person name="Li J."/>
            <person name="Liu P."/>
            <person name="Wang J."/>
            <person name="Roberts A.P."/>
            <person name="Pan Y."/>
        </authorList>
    </citation>
    <scope>NUCLEOTIDE SEQUENCE [LARGE SCALE GENOMIC DNA]</scope>
    <source>
        <strain evidence="1 2">MYR-1_YQ</strain>
    </source>
</reference>
<organism evidence="1 2">
    <name type="scientific">Candidatus Magnetobacterium casense</name>
    <dbReference type="NCBI Taxonomy" id="1455061"/>
    <lineage>
        <taxon>Bacteria</taxon>
        <taxon>Pseudomonadati</taxon>
        <taxon>Nitrospirota</taxon>
        <taxon>Thermodesulfovibrionia</taxon>
        <taxon>Thermodesulfovibrionales</taxon>
        <taxon>Candidatus Magnetobacteriaceae</taxon>
        <taxon>Candidatus Magnetobacterium</taxon>
    </lineage>
</organism>
<gene>
    <name evidence="1" type="ORF">HWQ67_14885</name>
</gene>
<dbReference type="Proteomes" id="UP001196980">
    <property type="component" value="Unassembled WGS sequence"/>
</dbReference>
<sequence>MYPKPQYDVQPDGQTGFNDDRVMIQGFYWESVRHDHPKWYDIVRERAEALNEGRFDLIWLPPPSHAGSLEGYIPKEYFTVKILLS</sequence>
<evidence type="ECO:0000313" key="1">
    <source>
        <dbReference type="EMBL" id="MBV6342870.1"/>
    </source>
</evidence>